<feature type="compositionally biased region" description="Basic and acidic residues" evidence="1">
    <location>
        <begin position="49"/>
        <end position="70"/>
    </location>
</feature>
<dbReference type="STRING" id="215200.SAMN05216454_101270"/>
<dbReference type="AlphaFoldDB" id="A0A1H8EWC2"/>
<feature type="compositionally biased region" description="Low complexity" evidence="1">
    <location>
        <begin position="71"/>
        <end position="92"/>
    </location>
</feature>
<proteinExistence type="predicted"/>
<dbReference type="EMBL" id="FODF01000001">
    <property type="protein sequence ID" value="SEN23700.1"/>
    <property type="molecule type" value="Genomic_DNA"/>
</dbReference>
<gene>
    <name evidence="3" type="ORF">SAMN05216454_101270</name>
</gene>
<feature type="region of interest" description="Disordered" evidence="1">
    <location>
        <begin position="32"/>
        <end position="100"/>
    </location>
</feature>
<dbReference type="Proteomes" id="UP000199512">
    <property type="component" value="Unassembled WGS sequence"/>
</dbReference>
<dbReference type="Gene3D" id="3.40.570.10">
    <property type="entry name" value="Extracellular Endonuclease, subunit A"/>
    <property type="match status" value="1"/>
</dbReference>
<evidence type="ECO:0000256" key="1">
    <source>
        <dbReference type="SAM" id="MobiDB-lite"/>
    </source>
</evidence>
<dbReference type="OrthoDB" id="9783680at2"/>
<dbReference type="InterPro" id="IPR044929">
    <property type="entry name" value="DNA/RNA_non-sp_Endonuclease_sf"/>
</dbReference>
<accession>A0A1H8EWC2</accession>
<keyword evidence="4" id="KW-1185">Reference proteome</keyword>
<evidence type="ECO:0000259" key="2">
    <source>
        <dbReference type="Pfam" id="PF13930"/>
    </source>
</evidence>
<evidence type="ECO:0000313" key="3">
    <source>
        <dbReference type="EMBL" id="SEN23700.1"/>
    </source>
</evidence>
<sequence>MGKKRKQAPKISIASILLALLLIIGSKFIDSDTNNNHKLETSQNTQYETRADKDNNSKESEDKSSQDKNQYKNNDGNNNDENNNDENQVGQNTSFDYNRDVPTYSGKASVVVNNNTPFFPKPTSTAVYKKYSDLDNLNRVGTCELVTGPEYLPKEKRGDISHVKPTGWKQKKYDFVDGQYLYNRCHLIGYQIAGDNDDWRNLMTGTRYMNVDGMLPYENKVAEYVKSTKNHVKYRVSPIFIGDEKVARGVLMEARSIEDNRLKFNVFCYNVQPRVSIDYATGYSKLKK</sequence>
<dbReference type="InterPro" id="IPR044927">
    <property type="entry name" value="Endonuclea_NS_2"/>
</dbReference>
<name>A0A1H8EWC2_9FIRM</name>
<organism evidence="3 4">
    <name type="scientific">Peptostreptococcus russellii</name>
    <dbReference type="NCBI Taxonomy" id="215200"/>
    <lineage>
        <taxon>Bacteria</taxon>
        <taxon>Bacillati</taxon>
        <taxon>Bacillota</taxon>
        <taxon>Clostridia</taxon>
        <taxon>Peptostreptococcales</taxon>
        <taxon>Peptostreptococcaceae</taxon>
        <taxon>Peptostreptococcus</taxon>
    </lineage>
</organism>
<reference evidence="3 4" key="1">
    <citation type="submission" date="2016-10" db="EMBL/GenBank/DDBJ databases">
        <authorList>
            <person name="de Groot N.N."/>
        </authorList>
    </citation>
    <scope>NUCLEOTIDE SEQUENCE [LARGE SCALE GENOMIC DNA]</scope>
    <source>
        <strain evidence="3 4">Calf135</strain>
    </source>
</reference>
<evidence type="ECO:0000313" key="4">
    <source>
        <dbReference type="Proteomes" id="UP000199512"/>
    </source>
</evidence>
<dbReference type="RefSeq" id="WP_091973660.1">
    <property type="nucleotide sequence ID" value="NZ_FODF01000001.1"/>
</dbReference>
<feature type="domain" description="Type VII secretion system protein EssD-like" evidence="2">
    <location>
        <begin position="130"/>
        <end position="256"/>
    </location>
</feature>
<dbReference type="Pfam" id="PF13930">
    <property type="entry name" value="Endonuclea_NS_2"/>
    <property type="match status" value="1"/>
</dbReference>
<protein>
    <submittedName>
        <fullName evidence="3">DNA-entry nuclease</fullName>
    </submittedName>
</protein>